<dbReference type="Pfam" id="PF00801">
    <property type="entry name" value="PKD"/>
    <property type="match status" value="1"/>
</dbReference>
<dbReference type="AlphaFoldDB" id="A0A6J6FBS5"/>
<name>A0A6J6FBS5_9ZZZZ</name>
<dbReference type="SUPFAM" id="SSF49299">
    <property type="entry name" value="PKD domain"/>
    <property type="match status" value="1"/>
</dbReference>
<dbReference type="PROSITE" id="PS50093">
    <property type="entry name" value="PKD"/>
    <property type="match status" value="1"/>
</dbReference>
<sequence length="265" mass="28895">MMIKILITTLVLSGIGLADPSVEVITQDENSYQVTGRLWLSSEAALAGDTVRKAASCVNCRWHLQSICPDPSNQPVHLGFDCTKPASYSCSSGATRYQVWFLDTGLWRPSDWELRGTSCIGPAGPKSILKVQEEILDSATGFLPELILKVRPASKSLVNLPTQVKVTSPNTFSYETTVAGVVVLVTATATYRYDFQDGNSTTTTATEVNHVYRTRANYPIKVTASWQATWRTTMHGSNPVAGAQLTQVKSKLAEVVAARGRLIKR</sequence>
<proteinExistence type="predicted"/>
<dbReference type="CDD" id="cd00146">
    <property type="entry name" value="PKD"/>
    <property type="match status" value="1"/>
</dbReference>
<dbReference type="EMBL" id="CAEZTT010000182">
    <property type="protein sequence ID" value="CAB4585149.1"/>
    <property type="molecule type" value="Genomic_DNA"/>
</dbReference>
<accession>A0A6J6FBS5</accession>
<feature type="domain" description="PKD" evidence="1">
    <location>
        <begin position="189"/>
        <end position="225"/>
    </location>
</feature>
<dbReference type="InterPro" id="IPR035986">
    <property type="entry name" value="PKD_dom_sf"/>
</dbReference>
<dbReference type="InterPro" id="IPR000601">
    <property type="entry name" value="PKD_dom"/>
</dbReference>
<evidence type="ECO:0000313" key="2">
    <source>
        <dbReference type="EMBL" id="CAB4585149.1"/>
    </source>
</evidence>
<reference evidence="2" key="1">
    <citation type="submission" date="2020-05" db="EMBL/GenBank/DDBJ databases">
        <authorList>
            <person name="Chiriac C."/>
            <person name="Salcher M."/>
            <person name="Ghai R."/>
            <person name="Kavagutti S V."/>
        </authorList>
    </citation>
    <scope>NUCLEOTIDE SEQUENCE</scope>
</reference>
<dbReference type="Gene3D" id="2.60.40.10">
    <property type="entry name" value="Immunoglobulins"/>
    <property type="match status" value="1"/>
</dbReference>
<organism evidence="2">
    <name type="scientific">freshwater metagenome</name>
    <dbReference type="NCBI Taxonomy" id="449393"/>
    <lineage>
        <taxon>unclassified sequences</taxon>
        <taxon>metagenomes</taxon>
        <taxon>ecological metagenomes</taxon>
    </lineage>
</organism>
<gene>
    <name evidence="2" type="ORF">UFOPK1726_01178</name>
</gene>
<protein>
    <submittedName>
        <fullName evidence="2">Unannotated protein</fullName>
    </submittedName>
</protein>
<dbReference type="InterPro" id="IPR013783">
    <property type="entry name" value="Ig-like_fold"/>
</dbReference>
<evidence type="ECO:0000259" key="1">
    <source>
        <dbReference type="PROSITE" id="PS50093"/>
    </source>
</evidence>